<sequence>MGYIEDLRKLVGTRPVILTGAKVLVFNPLGQILLQFRTDAKVWGLPGGLMELGESLEETALREVKEETGLTIGRLQFLKVLSGVNYFIHLPNGDQFYSVNAFYTTNEIIEGTLKPDGKEGSAVQFFPINQLPKDMDPDIKKEIYNYSRFRH</sequence>
<evidence type="ECO:0000313" key="6">
    <source>
        <dbReference type="Proteomes" id="UP001178277"/>
    </source>
</evidence>
<dbReference type="RefSeq" id="WP_305161615.1">
    <property type="nucleotide sequence ID" value="NZ_JAUUTP010000023.1"/>
</dbReference>
<dbReference type="PANTHER" id="PTHR43046:SF2">
    <property type="entry name" value="8-OXO-DGTP DIPHOSPHATASE-RELATED"/>
    <property type="match status" value="1"/>
</dbReference>
<dbReference type="Pfam" id="PF00293">
    <property type="entry name" value="NUDIX"/>
    <property type="match status" value="1"/>
</dbReference>
<evidence type="ECO:0000256" key="1">
    <source>
        <dbReference type="ARBA" id="ARBA00001946"/>
    </source>
</evidence>
<dbReference type="PANTHER" id="PTHR43046">
    <property type="entry name" value="GDP-MANNOSE MANNOSYL HYDROLASE"/>
    <property type="match status" value="1"/>
</dbReference>
<accession>A0AA90NV11</accession>
<dbReference type="InterPro" id="IPR020476">
    <property type="entry name" value="Nudix_hydrolase"/>
</dbReference>
<keyword evidence="2 3" id="KW-0378">Hydrolase</keyword>
<dbReference type="PROSITE" id="PS00893">
    <property type="entry name" value="NUDIX_BOX"/>
    <property type="match status" value="1"/>
</dbReference>
<organism evidence="5 6">
    <name type="scientific">Peribacillus simplex</name>
    <dbReference type="NCBI Taxonomy" id="1478"/>
    <lineage>
        <taxon>Bacteria</taxon>
        <taxon>Bacillati</taxon>
        <taxon>Bacillota</taxon>
        <taxon>Bacilli</taxon>
        <taxon>Bacillales</taxon>
        <taxon>Bacillaceae</taxon>
        <taxon>Peribacillus</taxon>
    </lineage>
</organism>
<dbReference type="EMBL" id="JAUUTP010000023">
    <property type="protein sequence ID" value="MDP1420461.1"/>
    <property type="molecule type" value="Genomic_DNA"/>
</dbReference>
<feature type="domain" description="Nudix hydrolase" evidence="4">
    <location>
        <begin position="16"/>
        <end position="151"/>
    </location>
</feature>
<dbReference type="CDD" id="cd04677">
    <property type="entry name" value="NUDIX_Hydrolase"/>
    <property type="match status" value="1"/>
</dbReference>
<comment type="caution">
    <text evidence="5">The sequence shown here is derived from an EMBL/GenBank/DDBJ whole genome shotgun (WGS) entry which is preliminary data.</text>
</comment>
<reference evidence="5" key="1">
    <citation type="submission" date="2023-07" db="EMBL/GenBank/DDBJ databases">
        <title>Murine gut Bacillus species.</title>
        <authorList>
            <person name="Gutman E."/>
            <person name="Hashuel R."/>
            <person name="Litvak Y."/>
        </authorList>
    </citation>
    <scope>NUCLEOTIDE SEQUENCE</scope>
    <source>
        <strain evidence="5">RU283</strain>
    </source>
</reference>
<dbReference type="PROSITE" id="PS51462">
    <property type="entry name" value="NUDIX"/>
    <property type="match status" value="1"/>
</dbReference>
<dbReference type="InterPro" id="IPR020084">
    <property type="entry name" value="NUDIX_hydrolase_CS"/>
</dbReference>
<comment type="cofactor">
    <cofactor evidence="1">
        <name>Mg(2+)</name>
        <dbReference type="ChEBI" id="CHEBI:18420"/>
    </cofactor>
</comment>
<evidence type="ECO:0000313" key="5">
    <source>
        <dbReference type="EMBL" id="MDP1420461.1"/>
    </source>
</evidence>
<evidence type="ECO:0000256" key="3">
    <source>
        <dbReference type="RuleBase" id="RU003476"/>
    </source>
</evidence>
<protein>
    <submittedName>
        <fullName evidence="5">NUDIX hydrolase</fullName>
    </submittedName>
</protein>
<dbReference type="Gene3D" id="3.90.79.10">
    <property type="entry name" value="Nucleoside Triphosphate Pyrophosphohydrolase"/>
    <property type="match status" value="1"/>
</dbReference>
<evidence type="ECO:0000259" key="4">
    <source>
        <dbReference type="PROSITE" id="PS51462"/>
    </source>
</evidence>
<dbReference type="SUPFAM" id="SSF55811">
    <property type="entry name" value="Nudix"/>
    <property type="match status" value="1"/>
</dbReference>
<proteinExistence type="inferred from homology"/>
<name>A0AA90NV11_9BACI</name>
<dbReference type="AlphaFoldDB" id="A0AA90NV11"/>
<dbReference type="InterPro" id="IPR015797">
    <property type="entry name" value="NUDIX_hydrolase-like_dom_sf"/>
</dbReference>
<dbReference type="PRINTS" id="PR00502">
    <property type="entry name" value="NUDIXFAMILY"/>
</dbReference>
<evidence type="ECO:0000256" key="2">
    <source>
        <dbReference type="ARBA" id="ARBA00022801"/>
    </source>
</evidence>
<gene>
    <name evidence="5" type="ORF">Q8G35_19270</name>
</gene>
<dbReference type="GO" id="GO:0016787">
    <property type="term" value="F:hydrolase activity"/>
    <property type="evidence" value="ECO:0007669"/>
    <property type="project" value="UniProtKB-KW"/>
</dbReference>
<dbReference type="InterPro" id="IPR000086">
    <property type="entry name" value="NUDIX_hydrolase_dom"/>
</dbReference>
<dbReference type="Proteomes" id="UP001178277">
    <property type="component" value="Unassembled WGS sequence"/>
</dbReference>
<comment type="similarity">
    <text evidence="3">Belongs to the Nudix hydrolase family.</text>
</comment>